<feature type="compositionally biased region" description="Gly residues" evidence="1">
    <location>
        <begin position="37"/>
        <end position="47"/>
    </location>
</feature>
<organism evidence="2 3">
    <name type="scientific">Actinomortierella ambigua</name>
    <dbReference type="NCBI Taxonomy" id="1343610"/>
    <lineage>
        <taxon>Eukaryota</taxon>
        <taxon>Fungi</taxon>
        <taxon>Fungi incertae sedis</taxon>
        <taxon>Mucoromycota</taxon>
        <taxon>Mortierellomycotina</taxon>
        <taxon>Mortierellomycetes</taxon>
        <taxon>Mortierellales</taxon>
        <taxon>Mortierellaceae</taxon>
        <taxon>Actinomortierella</taxon>
    </lineage>
</organism>
<sequence length="479" mass="53210">MSQTSDEGLSAPDFVPFPVSSDDEAESDVEITLAGEGVVGGRGSGGGGREKRKIPKHMCKSKPQIYDNISVYAPPDMALIFKCSQKKADWYLSRSLARQLSPTSIQLTFVPAGRGREGDAYYLEERENKCVVCGRATKDAGASMLHVVPEQYRKWFPIRLKSHSSHDILVACPECNADWDHGATRLRKQIVQIYQVPLEGVGWIRDTEAGAVRSAAGAVASEWRRQWESQHLTLSSRDREEQTAGVKEDEEKQSGVEDSGCSQKMKAKKKNGKVKGSNILPPERLDSLENTVLQWWRKHHVTEAAAEADAEAEVLTRKRDSTSVLDSGDDTEAPRKRSKGSSGSTSTGGATTPIAPQAKSKKREDTSLEEVSPPPPGHTTELTSAVVQHAMNLQPRYKAQDYKEHGQLVMARVMASSPEFLKDKDETQETLDRWREAVPIQPKQGWRDVADFIRAWRQHFLAVCKPKHLSAEWTVDNPI</sequence>
<accession>A0A9P6UAP0</accession>
<dbReference type="AlphaFoldDB" id="A0A9P6UAP0"/>
<proteinExistence type="predicted"/>
<evidence type="ECO:0000256" key="1">
    <source>
        <dbReference type="SAM" id="MobiDB-lite"/>
    </source>
</evidence>
<dbReference type="Proteomes" id="UP000807716">
    <property type="component" value="Unassembled WGS sequence"/>
</dbReference>
<dbReference type="EMBL" id="JAAAJB010000062">
    <property type="protein sequence ID" value="KAG0268002.1"/>
    <property type="molecule type" value="Genomic_DNA"/>
</dbReference>
<evidence type="ECO:0000313" key="3">
    <source>
        <dbReference type="Proteomes" id="UP000807716"/>
    </source>
</evidence>
<feature type="region of interest" description="Disordered" evidence="1">
    <location>
        <begin position="232"/>
        <end position="282"/>
    </location>
</feature>
<name>A0A9P6UAP0_9FUNG</name>
<evidence type="ECO:0000313" key="2">
    <source>
        <dbReference type="EMBL" id="KAG0268002.1"/>
    </source>
</evidence>
<feature type="compositionally biased region" description="Low complexity" evidence="1">
    <location>
        <begin position="340"/>
        <end position="352"/>
    </location>
</feature>
<feature type="region of interest" description="Disordered" evidence="1">
    <location>
        <begin position="1"/>
        <end position="56"/>
    </location>
</feature>
<keyword evidence="3" id="KW-1185">Reference proteome</keyword>
<feature type="compositionally biased region" description="Basic and acidic residues" evidence="1">
    <location>
        <begin position="236"/>
        <end position="255"/>
    </location>
</feature>
<feature type="region of interest" description="Disordered" evidence="1">
    <location>
        <begin position="306"/>
        <end position="381"/>
    </location>
</feature>
<dbReference type="OrthoDB" id="5511684at2759"/>
<gene>
    <name evidence="2" type="ORF">DFQ27_007760</name>
</gene>
<protein>
    <submittedName>
        <fullName evidence="2">Uncharacterized protein</fullName>
    </submittedName>
</protein>
<comment type="caution">
    <text evidence="2">The sequence shown here is derived from an EMBL/GenBank/DDBJ whole genome shotgun (WGS) entry which is preliminary data.</text>
</comment>
<reference evidence="2" key="1">
    <citation type="journal article" date="2020" name="Fungal Divers.">
        <title>Resolving the Mortierellaceae phylogeny through synthesis of multi-gene phylogenetics and phylogenomics.</title>
        <authorList>
            <person name="Vandepol N."/>
            <person name="Liber J."/>
            <person name="Desiro A."/>
            <person name="Na H."/>
            <person name="Kennedy M."/>
            <person name="Barry K."/>
            <person name="Grigoriev I.V."/>
            <person name="Miller A.N."/>
            <person name="O'Donnell K."/>
            <person name="Stajich J.E."/>
            <person name="Bonito G."/>
        </authorList>
    </citation>
    <scope>NUCLEOTIDE SEQUENCE</scope>
    <source>
        <strain evidence="2">BC1065</strain>
    </source>
</reference>